<sequence>MTPFSCLLLYLLSIFDMTCVSCSECIAISPFSGESPSGLLKDSPAETLYQESMTRQGKITMSHRQVDEYYIELTVDVLKSRNFALVKSLKDFLTVLPNPSLIEVVLTQGVYRLIDYVPETADWILQNPDYLMPELDLYWLALSLVRQRLKDQGFIQGKHFWLHPNHQVLLTPEAEIQLLNSLSSGEKLLVFELLTIATQIDPS</sequence>
<reference evidence="1 2" key="1">
    <citation type="submission" date="2021-08" db="EMBL/GenBank/DDBJ databases">
        <title>Draft genome sequence of Spirulina subsalsa with high tolerance to salinity and hype-accumulation of phycocyanin.</title>
        <authorList>
            <person name="Pei H."/>
            <person name="Jiang L."/>
        </authorList>
    </citation>
    <scope>NUCLEOTIDE SEQUENCE [LARGE SCALE GENOMIC DNA]</scope>
    <source>
        <strain evidence="1 2">FACHB-351</strain>
    </source>
</reference>
<name>A0ABT3L5G3_9CYAN</name>
<evidence type="ECO:0000313" key="1">
    <source>
        <dbReference type="EMBL" id="MCW6036746.1"/>
    </source>
</evidence>
<proteinExistence type="predicted"/>
<dbReference type="RefSeq" id="WP_265264551.1">
    <property type="nucleotide sequence ID" value="NZ_JAIHOM010000045.1"/>
</dbReference>
<protein>
    <submittedName>
        <fullName evidence="1">Uncharacterized protein</fullName>
    </submittedName>
</protein>
<gene>
    <name evidence="1" type="ORF">K4A83_10800</name>
</gene>
<dbReference type="Proteomes" id="UP001526426">
    <property type="component" value="Unassembled WGS sequence"/>
</dbReference>
<organism evidence="1 2">
    <name type="scientific">Spirulina subsalsa FACHB-351</name>
    <dbReference type="NCBI Taxonomy" id="234711"/>
    <lineage>
        <taxon>Bacteria</taxon>
        <taxon>Bacillati</taxon>
        <taxon>Cyanobacteriota</taxon>
        <taxon>Cyanophyceae</taxon>
        <taxon>Spirulinales</taxon>
        <taxon>Spirulinaceae</taxon>
        <taxon>Spirulina</taxon>
    </lineage>
</organism>
<evidence type="ECO:0000313" key="2">
    <source>
        <dbReference type="Proteomes" id="UP001526426"/>
    </source>
</evidence>
<comment type="caution">
    <text evidence="1">The sequence shown here is derived from an EMBL/GenBank/DDBJ whole genome shotgun (WGS) entry which is preliminary data.</text>
</comment>
<accession>A0ABT3L5G3</accession>
<keyword evidence="2" id="KW-1185">Reference proteome</keyword>
<dbReference type="EMBL" id="JAIHOM010000045">
    <property type="protein sequence ID" value="MCW6036746.1"/>
    <property type="molecule type" value="Genomic_DNA"/>
</dbReference>